<comment type="caution">
    <text evidence="2">The sequence shown here is derived from an EMBL/GenBank/DDBJ whole genome shotgun (WGS) entry which is preliminary data.</text>
</comment>
<name>A0A6A4SZB7_SCOMX</name>
<organism evidence="2 3">
    <name type="scientific">Scophthalmus maximus</name>
    <name type="common">Turbot</name>
    <name type="synonym">Psetta maxima</name>
    <dbReference type="NCBI Taxonomy" id="52904"/>
    <lineage>
        <taxon>Eukaryota</taxon>
        <taxon>Metazoa</taxon>
        <taxon>Chordata</taxon>
        <taxon>Craniata</taxon>
        <taxon>Vertebrata</taxon>
        <taxon>Euteleostomi</taxon>
        <taxon>Actinopterygii</taxon>
        <taxon>Neopterygii</taxon>
        <taxon>Teleostei</taxon>
        <taxon>Neoteleostei</taxon>
        <taxon>Acanthomorphata</taxon>
        <taxon>Carangaria</taxon>
        <taxon>Pleuronectiformes</taxon>
        <taxon>Pleuronectoidei</taxon>
        <taxon>Scophthalmidae</taxon>
        <taxon>Scophthalmus</taxon>
    </lineage>
</organism>
<sequence>MMKHGKPSTTRQAPSRSDAGKLSKVAVHFTPRHQQTNRRSEQLAASGADGAEALRLIIAAINSINRLEPLGEREEQILHAKSNPSPELWDNPDMYYSVLSFPCLKKPVSFLCLTCCLQTSCFLSHAAVDLQLYRFDKEF</sequence>
<proteinExistence type="predicted"/>
<feature type="region of interest" description="Disordered" evidence="1">
    <location>
        <begin position="1"/>
        <end position="22"/>
    </location>
</feature>
<dbReference type="AlphaFoldDB" id="A0A6A4SZB7"/>
<dbReference type="EMBL" id="VEVO01000008">
    <property type="protein sequence ID" value="KAF0038069.1"/>
    <property type="molecule type" value="Genomic_DNA"/>
</dbReference>
<gene>
    <name evidence="2" type="ORF">F2P81_008553</name>
</gene>
<evidence type="ECO:0000313" key="2">
    <source>
        <dbReference type="EMBL" id="KAF0038069.1"/>
    </source>
</evidence>
<reference evidence="2 3" key="1">
    <citation type="submission" date="2019-06" db="EMBL/GenBank/DDBJ databases">
        <title>Draft genomes of female and male turbot (Scophthalmus maximus).</title>
        <authorList>
            <person name="Xu H."/>
            <person name="Xu X.-W."/>
            <person name="Shao C."/>
            <person name="Chen S."/>
        </authorList>
    </citation>
    <scope>NUCLEOTIDE SEQUENCE [LARGE SCALE GENOMIC DNA]</scope>
    <source>
        <strain evidence="2">Ysfricsl-2016a</strain>
        <tissue evidence="2">Blood</tissue>
    </source>
</reference>
<dbReference type="Proteomes" id="UP000438429">
    <property type="component" value="Unassembled WGS sequence"/>
</dbReference>
<accession>A0A6A4SZB7</accession>
<protein>
    <submittedName>
        <fullName evidence="2">Uncharacterized protein</fullName>
    </submittedName>
</protein>
<evidence type="ECO:0000313" key="3">
    <source>
        <dbReference type="Proteomes" id="UP000438429"/>
    </source>
</evidence>
<evidence type="ECO:0000256" key="1">
    <source>
        <dbReference type="SAM" id="MobiDB-lite"/>
    </source>
</evidence>